<evidence type="ECO:0000313" key="6">
    <source>
        <dbReference type="EMBL" id="QGW56812.1"/>
    </source>
</evidence>
<dbReference type="SUPFAM" id="SSF110132">
    <property type="entry name" value="BTV NS2-like ssRNA-binding domain"/>
    <property type="match status" value="1"/>
</dbReference>
<comment type="function">
    <text evidence="1">Single-stranded RNA-binding protein.</text>
</comment>
<accession>A0A514CAC0</accession>
<reference evidence="5" key="1">
    <citation type="submission" date="2018-07" db="EMBL/GenBank/DDBJ databases">
        <title>Genetic characterization and experimental infection in sheep of the novel Bluetongue virus serotype 28.</title>
        <authorList>
            <person name="Bumbarov V."/>
            <person name="Golender N."/>
            <person name="Jenckel M."/>
            <person name="Wernike K."/>
            <person name="Beer M."/>
            <person name="Khinich Y."/>
            <person name="Zalesky O."/>
            <person name="Erster O."/>
        </authorList>
    </citation>
    <scope>NUCLEOTIDE SEQUENCE</scope>
    <source>
        <strain evidence="5">BTV-28/1537/14</strain>
    </source>
</reference>
<keyword evidence="3" id="KW-0694">RNA-binding</keyword>
<protein>
    <recommendedName>
        <fullName evidence="2">Non-structural protein NS2</fullName>
    </recommendedName>
</protein>
<dbReference type="EMBL" id="MH559810">
    <property type="protein sequence ID" value="QDH76486.1"/>
    <property type="molecule type" value="Genomic_RNA"/>
</dbReference>
<dbReference type="EMBL" id="MN723887">
    <property type="protein sequence ID" value="QGW56812.1"/>
    <property type="molecule type" value="Genomic_RNA"/>
</dbReference>
<gene>
    <name evidence="6" type="primary">NS2</name>
</gene>
<dbReference type="Pfam" id="PF04514">
    <property type="entry name" value="BTV_NS2"/>
    <property type="match status" value="1"/>
</dbReference>
<evidence type="ECO:0000256" key="4">
    <source>
        <dbReference type="SAM" id="MobiDB-lite"/>
    </source>
</evidence>
<evidence type="ECO:0000313" key="5">
    <source>
        <dbReference type="EMBL" id="QDH76486.1"/>
    </source>
</evidence>
<evidence type="ECO:0000256" key="3">
    <source>
        <dbReference type="ARBA" id="ARBA00022884"/>
    </source>
</evidence>
<name>A0A514CAC0_BTV</name>
<feature type="region of interest" description="Disordered" evidence="4">
    <location>
        <begin position="223"/>
        <end position="266"/>
    </location>
</feature>
<dbReference type="InterPro" id="IPR007602">
    <property type="entry name" value="BTV_NS2"/>
</dbReference>
<organism evidence="5">
    <name type="scientific">Bluetongue virus</name>
    <name type="common">BTV</name>
    <dbReference type="NCBI Taxonomy" id="40051"/>
    <lineage>
        <taxon>Viruses</taxon>
        <taxon>Riboviria</taxon>
        <taxon>Orthornavirae</taxon>
        <taxon>Duplornaviricota</taxon>
        <taxon>Resentoviricetes</taxon>
        <taxon>Reovirales</taxon>
        <taxon>Sedoreoviridae</taxon>
        <taxon>Orbivirus</taxon>
        <taxon>Orbivirus caerulinguae</taxon>
    </lineage>
</organism>
<dbReference type="GO" id="GO:0003723">
    <property type="term" value="F:RNA binding"/>
    <property type="evidence" value="ECO:0007669"/>
    <property type="project" value="UniProtKB-KW"/>
</dbReference>
<reference evidence="6" key="2">
    <citation type="submission" date="2019-11" db="EMBL/GenBank/DDBJ databases">
        <title>Complete genome sequence of novel bluetongue virus from commercial vaccine.</title>
        <authorList>
            <person name="Rajko-Nenow P.Z."/>
            <person name="Batten C."/>
        </authorList>
    </citation>
    <scope>NUCLEOTIDE SEQUENCE</scope>
    <source>
        <strain evidence="6">SPvvvv/03</strain>
    </source>
</reference>
<evidence type="ECO:0000256" key="2">
    <source>
        <dbReference type="ARBA" id="ARBA00014070"/>
    </source>
</evidence>
<dbReference type="InterPro" id="IPR037194">
    <property type="entry name" value="NS2_N"/>
</dbReference>
<sequence>MEQRQRRFTKKVFVLEPGAKTLCGVVAKQSSMPYCQIQIGRVYAFKPTKNPEPKGYVLSIPGPGAYRILDGQDVISVMITSTGIEATTERWEEWKFESVSVTPMATRIQHNGVMIDAEIKYCKGMGIVTPYMRNDFDRTEMPELPGVQRSHYDIRELRQKIKSEREQAPRFQVQSVTQKEELRWMDEDEAKVNDVVDEATAEKPKLMRPRMLRVEGFKKVEPGINWNPERDSVSEGEEEESRNAGIQEREIESDEGSSGEGEQETHMTKEYIEKVSKHMKSNDERFMSLSGAMPQVNGGFDRVIVIKKLKWQNVPLYCIDESSRKYELQCVGACERVAFVSKDMSLIILPVGV</sequence>
<proteinExistence type="predicted"/>
<evidence type="ECO:0000256" key="1">
    <source>
        <dbReference type="ARBA" id="ARBA00002402"/>
    </source>
</evidence>